<dbReference type="InterPro" id="IPR006336">
    <property type="entry name" value="GCS2"/>
</dbReference>
<evidence type="ECO:0000313" key="4">
    <source>
        <dbReference type="Proteomes" id="UP000568380"/>
    </source>
</evidence>
<evidence type="ECO:0000256" key="1">
    <source>
        <dbReference type="ARBA" id="ARBA00048819"/>
    </source>
</evidence>
<keyword evidence="4" id="KW-1185">Reference proteome</keyword>
<feature type="compositionally biased region" description="Low complexity" evidence="2">
    <location>
        <begin position="104"/>
        <end position="118"/>
    </location>
</feature>
<keyword evidence="3" id="KW-0436">Ligase</keyword>
<comment type="catalytic activity">
    <reaction evidence="1">
        <text>L-cysteine + L-glutamate + ATP = gamma-L-glutamyl-L-cysteine + ADP + phosphate + H(+)</text>
        <dbReference type="Rhea" id="RHEA:13285"/>
        <dbReference type="ChEBI" id="CHEBI:15378"/>
        <dbReference type="ChEBI" id="CHEBI:29985"/>
        <dbReference type="ChEBI" id="CHEBI:30616"/>
        <dbReference type="ChEBI" id="CHEBI:35235"/>
        <dbReference type="ChEBI" id="CHEBI:43474"/>
        <dbReference type="ChEBI" id="CHEBI:58173"/>
        <dbReference type="ChEBI" id="CHEBI:456216"/>
        <dbReference type="EC" id="6.3.2.2"/>
    </reaction>
</comment>
<name>A0A7W8AHD2_9ACTN</name>
<evidence type="ECO:0000313" key="3">
    <source>
        <dbReference type="EMBL" id="MBB5085131.1"/>
    </source>
</evidence>
<proteinExistence type="predicted"/>
<gene>
    <name evidence="3" type="ORF">HNR40_010645</name>
</gene>
<reference evidence="3 4" key="1">
    <citation type="submission" date="2020-08" db="EMBL/GenBank/DDBJ databases">
        <title>Genomic Encyclopedia of Type Strains, Phase IV (KMG-IV): sequencing the most valuable type-strain genomes for metagenomic binning, comparative biology and taxonomic classification.</title>
        <authorList>
            <person name="Goeker M."/>
        </authorList>
    </citation>
    <scope>NUCLEOTIDE SEQUENCE [LARGE SCALE GENOMIC DNA]</scope>
    <source>
        <strain evidence="3 4">DSM 45385</strain>
    </source>
</reference>
<dbReference type="InterPro" id="IPR014746">
    <property type="entry name" value="Gln_synth/guanido_kin_cat_dom"/>
</dbReference>
<dbReference type="AlphaFoldDB" id="A0A7W8AHD2"/>
<sequence length="126" mass="12937">MPPWFDSAAAYDRQAARLVARGVLVDEAMSFWLARPGVGLATVEVRAADAAGTVEEAVLQAALTRALVTTAEAALAAGREAPNVSDQVCAAAVWNAARHGLDGPGAAAPTRSATPAAGRRSRRRSS</sequence>
<feature type="region of interest" description="Disordered" evidence="2">
    <location>
        <begin position="101"/>
        <end position="126"/>
    </location>
</feature>
<dbReference type="SUPFAM" id="SSF55931">
    <property type="entry name" value="Glutamine synthetase/guanido kinase"/>
    <property type="match status" value="1"/>
</dbReference>
<dbReference type="PANTHER" id="PTHR36510">
    <property type="entry name" value="GLUTAMATE--CYSTEINE LIGASE 2-RELATED"/>
    <property type="match status" value="1"/>
</dbReference>
<dbReference type="PANTHER" id="PTHR36510:SF1">
    <property type="entry name" value="GLUTAMATE--CYSTEINE LIGASE 2-RELATED"/>
    <property type="match status" value="1"/>
</dbReference>
<dbReference type="InterPro" id="IPR050141">
    <property type="entry name" value="GCL_type2/YbdK_subfam"/>
</dbReference>
<dbReference type="EMBL" id="JACHIN010000031">
    <property type="protein sequence ID" value="MBB5085131.1"/>
    <property type="molecule type" value="Genomic_DNA"/>
</dbReference>
<dbReference type="Gene3D" id="3.30.590.20">
    <property type="match status" value="1"/>
</dbReference>
<dbReference type="RefSeq" id="WP_246510890.1">
    <property type="nucleotide sequence ID" value="NZ_JACHIN010000031.1"/>
</dbReference>
<accession>A0A7W8AHD2</accession>
<dbReference type="Pfam" id="PF04107">
    <property type="entry name" value="GCS2"/>
    <property type="match status" value="1"/>
</dbReference>
<evidence type="ECO:0000256" key="2">
    <source>
        <dbReference type="SAM" id="MobiDB-lite"/>
    </source>
</evidence>
<protein>
    <submittedName>
        <fullName evidence="3">Gamma-glutamyl:cysteine ligase YbdK (ATP-grasp superfamily)</fullName>
    </submittedName>
</protein>
<comment type="caution">
    <text evidence="3">The sequence shown here is derived from an EMBL/GenBank/DDBJ whole genome shotgun (WGS) entry which is preliminary data.</text>
</comment>
<dbReference type="Proteomes" id="UP000568380">
    <property type="component" value="Unassembled WGS sequence"/>
</dbReference>
<dbReference type="GO" id="GO:0016879">
    <property type="term" value="F:ligase activity, forming carbon-nitrogen bonds"/>
    <property type="evidence" value="ECO:0007669"/>
    <property type="project" value="TreeGrafter"/>
</dbReference>
<organism evidence="3 4">
    <name type="scientific">Nonomuraea endophytica</name>
    <dbReference type="NCBI Taxonomy" id="714136"/>
    <lineage>
        <taxon>Bacteria</taxon>
        <taxon>Bacillati</taxon>
        <taxon>Actinomycetota</taxon>
        <taxon>Actinomycetes</taxon>
        <taxon>Streptosporangiales</taxon>
        <taxon>Streptosporangiaceae</taxon>
        <taxon>Nonomuraea</taxon>
    </lineage>
</organism>